<dbReference type="OrthoDB" id="3197351at2"/>
<dbReference type="Pfam" id="PF16264">
    <property type="entry name" value="SatD"/>
    <property type="match status" value="1"/>
</dbReference>
<evidence type="ECO:0000313" key="2">
    <source>
        <dbReference type="Proteomes" id="UP000199136"/>
    </source>
</evidence>
<dbReference type="EMBL" id="FOXW01000003">
    <property type="protein sequence ID" value="SFQ21504.1"/>
    <property type="molecule type" value="Genomic_DNA"/>
</dbReference>
<evidence type="ECO:0000313" key="1">
    <source>
        <dbReference type="EMBL" id="SFQ21504.1"/>
    </source>
</evidence>
<keyword evidence="2" id="KW-1185">Reference proteome</keyword>
<dbReference type="AlphaFoldDB" id="A0A1I5WNY7"/>
<dbReference type="Proteomes" id="UP000199136">
    <property type="component" value="Unassembled WGS sequence"/>
</dbReference>
<dbReference type="InterPro" id="IPR032580">
    <property type="entry name" value="SatD"/>
</dbReference>
<gene>
    <name evidence="1" type="ORF">SAMN04488506_1003</name>
</gene>
<organism evidence="1 2">
    <name type="scientific">Desemzia incerta</name>
    <dbReference type="NCBI Taxonomy" id="82801"/>
    <lineage>
        <taxon>Bacteria</taxon>
        <taxon>Bacillati</taxon>
        <taxon>Bacillota</taxon>
        <taxon>Bacilli</taxon>
        <taxon>Lactobacillales</taxon>
        <taxon>Carnobacteriaceae</taxon>
        <taxon>Desemzia</taxon>
    </lineage>
</organism>
<reference evidence="1 2" key="1">
    <citation type="submission" date="2016-10" db="EMBL/GenBank/DDBJ databases">
        <authorList>
            <person name="de Groot N.N."/>
        </authorList>
    </citation>
    <scope>NUCLEOTIDE SEQUENCE [LARGE SCALE GENOMIC DNA]</scope>
    <source>
        <strain evidence="1 2">DSM 20581</strain>
    </source>
</reference>
<dbReference type="STRING" id="82801.SAMN04488506_1003"/>
<accession>A0A1I5WNY7</accession>
<name>A0A1I5WNY7_9LACT</name>
<dbReference type="RefSeq" id="WP_092480057.1">
    <property type="nucleotide sequence ID" value="NZ_FOXW01000003.1"/>
</dbReference>
<proteinExistence type="predicted"/>
<protein>
    <submittedName>
        <fullName evidence="1">SatD family (SatD)</fullName>
    </submittedName>
</protein>
<sequence>MNQQNELLTYAAVIGDIKDSRTLSNREAVQERFRSVLQSINQTYAEDIAAEFVITLGDSFQGLVKNKRVVLTILFEIELAMSPVEFRFGIGLGEISTPIQRENSSGMDGAAYHRARQMIDTIEANEAKYATSETNTMICSGTGYQPTDNLLNAVLSLGTALKSKWTQRQKEIMYTYFLHGENQYKTADALNIGQSSVNKALNAAKYYTYKTALSDASLFLAQLDKEELA</sequence>